<dbReference type="PANTHER" id="PTHR47197">
    <property type="entry name" value="PROTEIN NIRF"/>
    <property type="match status" value="1"/>
</dbReference>
<dbReference type="SUPFAM" id="SSF52058">
    <property type="entry name" value="L domain-like"/>
    <property type="match status" value="1"/>
</dbReference>
<dbReference type="InterPro" id="IPR032675">
    <property type="entry name" value="LRR_dom_sf"/>
</dbReference>
<dbReference type="SUPFAM" id="SSF50969">
    <property type="entry name" value="YVTN repeat-like/Quinoprotein amine dehydrogenase"/>
    <property type="match status" value="1"/>
</dbReference>
<dbReference type="EMBL" id="JAFREP010000005">
    <property type="protein sequence ID" value="MBO1318274.1"/>
    <property type="molecule type" value="Genomic_DNA"/>
</dbReference>
<evidence type="ECO:0000256" key="1">
    <source>
        <dbReference type="SAM" id="Phobius"/>
    </source>
</evidence>
<dbReference type="InterPro" id="IPR011044">
    <property type="entry name" value="Quino_amine_DH_bsu"/>
</dbReference>
<keyword evidence="1" id="KW-0812">Transmembrane</keyword>
<dbReference type="AlphaFoldDB" id="A0A8J7Q7J7"/>
<sequence>MSHNFAARHHHAWWYAVVYVLLPFLGYGFFQGLPLTAQEPEYRVVTIGTLGNEPTGIHAFNEQIALTPLPYFVTNDPQEAQPVAVDTSPDGATIAVVTQDQHRFLLLDAGTLTRQRRLTLTGPGMDVLFHPTGTEVYALSEAPWGKPAQVLVSHLHDQQWRYLNLPAMTQPRELMITPDGTSLIVRGTRQLCFIDLTNDHMNLVDFATTSRDWGFSPDGRFLYISNYGSAHMPGSTVEKIDLASQTVITQIPVRQNPGALSFSPDGRFLAVATFDTYPTRKTGLVEYIDTETDTVLSRPYQVGSSIETLHWLPDGRLVIAHADSFGYARLRLGELSGAPYFFVDERVTVAANPTRGDLEQIVQDETGAILYFRFRDAVIAYNTRTNAPALRYPLDQITTGMALKSDGEQLFLTTVSEDDMAFNRVVAFPTGIFTGIEQHTMPYPHHTGHVGTDTETFLFAEARKRFWSVAPEALCQIDEQVTSSVLLEVYHAEGMQTIIGRDSSRLSFFESSTGQKLRDITLGRSPDTMRVTSDEQFVLVTNRLSNTVTLVDIPGQQLVAHIPVGSSPRKMATTNTHAFVLNESSRSMSIIDIHQAAVVGTLPLTYRPSQIEITPNGETALVLHSSDRQVSVVDLITMQVTQQFPVPSSVTIFRLSPRGDRLALGSTRGRELQLHSLNPGTGQWTQDKRQRYSVGPYSAFFTPEGERLYVGISFGRSGEGELRMYDGRDLTPLGVMPTVDFLKYMSFQEVSQTNGRSLPIADPVLKDHLVSLYDLDCDGEISQAEGEHITEISFPHSPDHPDRIQTLDGLDALPRLRVIDLPNQAITQWTTLPAHLQELNLAGNEITHAQSFPEGLRLLDLSRNPLVHLPEFPSTLVAAMVQHTQLSSVPAIPAALRILALDGTTEITLPSSSLEQLWWLGLSEHDLSDLPPELHLPELRYLDLVNNRFAHIPDVARFPKLIYLDLTQNPLAPSVCDQLAELADSRPVLDIAIGNVTGGKVECPAAKRSARHPHVQTLLTQIRSNGGAQ</sequence>
<evidence type="ECO:0008006" key="4">
    <source>
        <dbReference type="Google" id="ProtNLM"/>
    </source>
</evidence>
<dbReference type="InterPro" id="IPR011048">
    <property type="entry name" value="Haem_d1_sf"/>
</dbReference>
<dbReference type="Gene3D" id="2.130.10.10">
    <property type="entry name" value="YVTN repeat-like/Quinoprotein amine dehydrogenase"/>
    <property type="match status" value="2"/>
</dbReference>
<dbReference type="InterPro" id="IPR001611">
    <property type="entry name" value="Leu-rich_rpt"/>
</dbReference>
<dbReference type="Proteomes" id="UP000664417">
    <property type="component" value="Unassembled WGS sequence"/>
</dbReference>
<dbReference type="InterPro" id="IPR015943">
    <property type="entry name" value="WD40/YVTN_repeat-like_dom_sf"/>
</dbReference>
<gene>
    <name evidence="2" type="ORF">J3U88_07400</name>
</gene>
<dbReference type="SUPFAM" id="SSF51004">
    <property type="entry name" value="C-terminal (heme d1) domain of cytochrome cd1-nitrite reductase"/>
    <property type="match status" value="2"/>
</dbReference>
<dbReference type="RefSeq" id="WP_207857945.1">
    <property type="nucleotide sequence ID" value="NZ_JAFREP010000005.1"/>
</dbReference>
<feature type="transmembrane region" description="Helical" evidence="1">
    <location>
        <begin position="12"/>
        <end position="30"/>
    </location>
</feature>
<organism evidence="2 3">
    <name type="scientific">Acanthopleuribacter pedis</name>
    <dbReference type="NCBI Taxonomy" id="442870"/>
    <lineage>
        <taxon>Bacteria</taxon>
        <taxon>Pseudomonadati</taxon>
        <taxon>Acidobacteriota</taxon>
        <taxon>Holophagae</taxon>
        <taxon>Acanthopleuribacterales</taxon>
        <taxon>Acanthopleuribacteraceae</taxon>
        <taxon>Acanthopleuribacter</taxon>
    </lineage>
</organism>
<dbReference type="Gene3D" id="3.80.10.10">
    <property type="entry name" value="Ribonuclease Inhibitor"/>
    <property type="match status" value="1"/>
</dbReference>
<keyword evidence="3" id="KW-1185">Reference proteome</keyword>
<keyword evidence="1" id="KW-1133">Transmembrane helix</keyword>
<dbReference type="PANTHER" id="PTHR47197:SF3">
    <property type="entry name" value="DIHYDRO-HEME D1 DEHYDROGENASE"/>
    <property type="match status" value="1"/>
</dbReference>
<comment type="caution">
    <text evidence="2">The sequence shown here is derived from an EMBL/GenBank/DDBJ whole genome shotgun (WGS) entry which is preliminary data.</text>
</comment>
<evidence type="ECO:0000313" key="3">
    <source>
        <dbReference type="Proteomes" id="UP000664417"/>
    </source>
</evidence>
<evidence type="ECO:0000313" key="2">
    <source>
        <dbReference type="EMBL" id="MBO1318274.1"/>
    </source>
</evidence>
<keyword evidence="1" id="KW-0472">Membrane</keyword>
<proteinExistence type="predicted"/>
<dbReference type="PROSITE" id="PS51450">
    <property type="entry name" value="LRR"/>
    <property type="match status" value="2"/>
</dbReference>
<protein>
    <recommendedName>
        <fullName evidence="4">Leucine-rich repeat domain-containing protein</fullName>
    </recommendedName>
</protein>
<dbReference type="InterPro" id="IPR051200">
    <property type="entry name" value="Host-pathogen_enzymatic-act"/>
</dbReference>
<name>A0A8J7Q7J7_9BACT</name>
<accession>A0A8J7Q7J7</accession>
<reference evidence="2" key="1">
    <citation type="submission" date="2021-03" db="EMBL/GenBank/DDBJ databases">
        <authorList>
            <person name="Wang G."/>
        </authorList>
    </citation>
    <scope>NUCLEOTIDE SEQUENCE</scope>
    <source>
        <strain evidence="2">KCTC 12899</strain>
    </source>
</reference>